<sequence length="190" mass="20544">MRPLWDGVHRLDDGSTVIVRDGIVVPTREMLEAWRTGPEAAVARDGPCAELVVWVCGERDECAVTSACVQARRWLNAERAEQRLVPYEAGRRPETETSAVCRAALGDRVGFPACAAADTRGDADLGACESLVARVCGDANQCADSLACDPARQLLGWQRDAARGGERQAVREIEDQCAEAATNPFFVPCE</sequence>
<accession>A0ABV4BAA5</accession>
<name>A0ABV4BAA5_9GAMM</name>
<protein>
    <submittedName>
        <fullName evidence="1">Uncharacterized protein</fullName>
    </submittedName>
</protein>
<dbReference type="EMBL" id="JBDKXB010000002">
    <property type="protein sequence ID" value="MEY6431107.1"/>
    <property type="molecule type" value="Genomic_DNA"/>
</dbReference>
<keyword evidence="2" id="KW-1185">Reference proteome</keyword>
<comment type="caution">
    <text evidence="1">The sequence shown here is derived from an EMBL/GenBank/DDBJ whole genome shotgun (WGS) entry which is preliminary data.</text>
</comment>
<proteinExistence type="predicted"/>
<evidence type="ECO:0000313" key="1">
    <source>
        <dbReference type="EMBL" id="MEY6431107.1"/>
    </source>
</evidence>
<dbReference type="Proteomes" id="UP001564408">
    <property type="component" value="Unassembled WGS sequence"/>
</dbReference>
<gene>
    <name evidence="1" type="ORF">ABC977_01640</name>
</gene>
<organism evidence="1 2">
    <name type="scientific">Thioalkalicoccus limnaeus</name>
    <dbReference type="NCBI Taxonomy" id="120681"/>
    <lineage>
        <taxon>Bacteria</taxon>
        <taxon>Pseudomonadati</taxon>
        <taxon>Pseudomonadota</taxon>
        <taxon>Gammaproteobacteria</taxon>
        <taxon>Chromatiales</taxon>
        <taxon>Chromatiaceae</taxon>
        <taxon>Thioalkalicoccus</taxon>
    </lineage>
</organism>
<evidence type="ECO:0000313" key="2">
    <source>
        <dbReference type="Proteomes" id="UP001564408"/>
    </source>
</evidence>
<dbReference type="RefSeq" id="WP_369665493.1">
    <property type="nucleotide sequence ID" value="NZ_JBDKXB010000002.1"/>
</dbReference>
<reference evidence="1 2" key="1">
    <citation type="submission" date="2024-05" db="EMBL/GenBank/DDBJ databases">
        <title>Genome Sequence and Characterization of the New Strain Purple Sulfur Bacterium of Genus Thioalkalicoccus.</title>
        <authorList>
            <person name="Bryantseva I.A."/>
            <person name="Kyndt J.A."/>
            <person name="Imhoff J.F."/>
        </authorList>
    </citation>
    <scope>NUCLEOTIDE SEQUENCE [LARGE SCALE GENOMIC DNA]</scope>
    <source>
        <strain evidence="1 2">Um2</strain>
    </source>
</reference>